<name>F4XPW9_9CYAN</name>
<dbReference type="RefSeq" id="WP_008182297.1">
    <property type="nucleotide sequence ID" value="NZ_GL890851.1"/>
</dbReference>
<evidence type="ECO:0000313" key="2">
    <source>
        <dbReference type="Proteomes" id="UP000003959"/>
    </source>
</evidence>
<proteinExistence type="predicted"/>
<accession>F4XPW9</accession>
<gene>
    <name evidence="1" type="ORF">LYNGBM3L_37210</name>
</gene>
<reference evidence="2" key="1">
    <citation type="journal article" date="2011" name="Proc. Natl. Acad. Sci. U.S.A.">
        <title>Genomic insights into the physiology and ecology of the marine filamentous cyanobacterium Lyngbya majuscula.</title>
        <authorList>
            <person name="Jones A.C."/>
            <person name="Monroe E.A."/>
            <person name="Podell S."/>
            <person name="Hess W.R."/>
            <person name="Klages S."/>
            <person name="Esquenazi E."/>
            <person name="Niessen S."/>
            <person name="Hoover H."/>
            <person name="Rothmann M."/>
            <person name="Lasken R.S."/>
            <person name="Yates J.R.III."/>
            <person name="Reinhardt R."/>
            <person name="Kube M."/>
            <person name="Burkart M.D."/>
            <person name="Allen E.E."/>
            <person name="Dorrestein P.C."/>
            <person name="Gerwick W.H."/>
            <person name="Gerwick L."/>
        </authorList>
    </citation>
    <scope>NUCLEOTIDE SEQUENCE [LARGE SCALE GENOMIC DNA]</scope>
    <source>
        <strain evidence="2">3L</strain>
    </source>
</reference>
<dbReference type="Proteomes" id="UP000003959">
    <property type="component" value="Unassembled WGS sequence"/>
</dbReference>
<keyword evidence="2" id="KW-1185">Reference proteome</keyword>
<dbReference type="HOGENOM" id="CLU_2974483_0_0_3"/>
<organism evidence="1 2">
    <name type="scientific">Moorena producens 3L</name>
    <dbReference type="NCBI Taxonomy" id="489825"/>
    <lineage>
        <taxon>Bacteria</taxon>
        <taxon>Bacillati</taxon>
        <taxon>Cyanobacteriota</taxon>
        <taxon>Cyanophyceae</taxon>
        <taxon>Coleofasciculales</taxon>
        <taxon>Coleofasciculaceae</taxon>
        <taxon>Moorena</taxon>
    </lineage>
</organism>
<evidence type="ECO:0000313" key="1">
    <source>
        <dbReference type="EMBL" id="EGJ33336.1"/>
    </source>
</evidence>
<dbReference type="OrthoDB" id="9931648at2"/>
<dbReference type="AlphaFoldDB" id="F4XPW9"/>
<dbReference type="EMBL" id="GL890851">
    <property type="protein sequence ID" value="EGJ33336.1"/>
    <property type="molecule type" value="Genomic_DNA"/>
</dbReference>
<sequence>MPVGELIMVDEQLHQFYPQATDIGTQGCYNVGSLGCWFNLDEFHTTGITAVMGFWANK</sequence>
<protein>
    <submittedName>
        <fullName evidence="1">Uncharacterized protein</fullName>
    </submittedName>
</protein>